<name>A0A0D3RJP9_SALTM</name>
<proteinExistence type="predicted"/>
<protein>
    <submittedName>
        <fullName evidence="1">Uncharacterized protein</fullName>
    </submittedName>
</protein>
<keyword evidence="1" id="KW-0614">Plasmid</keyword>
<sequence>MQFSLRLREIVEVWVMAVGRFSCFRLWSNGVPCFQEFALFLNNGGSAR</sequence>
<evidence type="ECO:0000313" key="1">
    <source>
        <dbReference type="EMBL" id="AJS09870.1"/>
    </source>
</evidence>
<dbReference type="AlphaFoldDB" id="A0A0D3RJP9"/>
<reference evidence="1" key="1">
    <citation type="journal article" date="2015" name="FEMS Microbiol. Lett.">
        <title>Characterisation of a large novel phage-like plasmid in Salmonella enterica serovar Typhimurium.</title>
        <authorList>
            <person name="Octavia S."/>
            <person name="Sara J."/>
            <person name="Lan R."/>
        </authorList>
    </citation>
    <scope>NUCLEOTIDE SEQUENCE</scope>
    <source>
        <strain evidence="1">L946</strain>
        <plasmid evidence="1">pSTM_Phi</plasmid>
    </source>
</reference>
<geneLocation type="plasmid" evidence="1">
    <name>pSTM_Phi</name>
</geneLocation>
<organism evidence="1">
    <name type="scientific">Salmonella typhimurium</name>
    <dbReference type="NCBI Taxonomy" id="90371"/>
    <lineage>
        <taxon>Bacteria</taxon>
        <taxon>Pseudomonadati</taxon>
        <taxon>Pseudomonadota</taxon>
        <taxon>Gammaproteobacteria</taxon>
        <taxon>Enterobacterales</taxon>
        <taxon>Enterobacteriaceae</taxon>
        <taxon>Salmonella</taxon>
    </lineage>
</organism>
<dbReference type="EMBL" id="KP763470">
    <property type="protein sequence ID" value="AJS09870.1"/>
    <property type="molecule type" value="Genomic_DNA"/>
</dbReference>
<accession>A0A0D3RJP9</accession>